<accession>J0D5E8</accession>
<dbReference type="AlphaFoldDB" id="J0D5E8"/>
<feature type="compositionally biased region" description="Basic and acidic residues" evidence="1">
    <location>
        <begin position="16"/>
        <end position="39"/>
    </location>
</feature>
<feature type="compositionally biased region" description="Basic and acidic residues" evidence="1">
    <location>
        <begin position="252"/>
        <end position="266"/>
    </location>
</feature>
<feature type="region of interest" description="Disordered" evidence="1">
    <location>
        <begin position="252"/>
        <end position="277"/>
    </location>
</feature>
<keyword evidence="3" id="KW-1185">Reference proteome</keyword>
<sequence>HAAARADQARALEAQRLADEQAARERDERLAAEDAATRAEQARALEAQRLADQQAAREREERLVAEEEAAARDLYDAQERLRATQARLRATQALADEQAAREREERLAAEAAAARAEQARALEAQRLADEQAAREREERLAAEAAAARAVQAARERERRLAVQAAAARAEEARALEAQRLADEQAAREREERLAAEAAAARAEQARALEAQRLADEQAEREREERLAAERRLAAEAAEARAVQARALEAQRLADEQAAREREERLAAEAAAARAEQARALEAQRLADEQAARERDDARQLALEEEAAARDLYDAQERLRATQARRRRLQLPPRLDEDRRSGERELQGPSADEQHRPAPPQPAYTAQPQATAERQANANAHVEELLADRARIHRARVEALELAGPGRTPSPAMVPADDASTHAADPSERDVLHVTSSVPASLVAGAPSEAPQEARAQRPLAASHVSNSIAPHGYVMPLVVFVSAAGQRPQPFCITEVFVATFTPSARQRDNVMPDVGRILRAGSKLTDAFAPAARLLKHVFTTASSANVYSGTSVPPPSYVWSISATRPPGEYMAHGRVGSLLASALPPSPAAPCLAPRSWLDEFRTRAAQALGTRAPVNVVHVFIEHLLMRAPEEEVPDVADRSQQAPGGIARRATAPRELPTAVPPEAGRRRRAPLPARVLNAAQPPEAGNLEGRRAAALRTKYPDATRRIRLYQQLAHPNTRAAALAEQGNPSRALNTAIASYLAADALAETCEAMGLQVGRPTASTSVELGPRPEDTYLMSPNTVAEAFGMPLKTWETYKTRFRKVDAAVAGIRQALESRAVDDDTRASLKKLLANLSWFSPEIRRRKPQEQQDKYASEEVLWEWQTSDLTRAIAPWLPAK</sequence>
<feature type="compositionally biased region" description="Low complexity" evidence="1">
    <location>
        <begin position="1"/>
        <end position="15"/>
    </location>
</feature>
<feature type="region of interest" description="Disordered" evidence="1">
    <location>
        <begin position="1"/>
        <end position="39"/>
    </location>
</feature>
<feature type="compositionally biased region" description="Basic and acidic residues" evidence="1">
    <location>
        <begin position="180"/>
        <end position="194"/>
    </location>
</feature>
<gene>
    <name evidence="2" type="ORF">AURDEDRAFT_131411</name>
</gene>
<evidence type="ECO:0000313" key="2">
    <source>
        <dbReference type="EMBL" id="EJD33971.1"/>
    </source>
</evidence>
<feature type="region of interest" description="Disordered" evidence="1">
    <location>
        <begin position="322"/>
        <end position="376"/>
    </location>
</feature>
<name>J0D5E8_AURST</name>
<dbReference type="InParanoid" id="J0D5E8"/>
<proteinExistence type="predicted"/>
<evidence type="ECO:0000313" key="3">
    <source>
        <dbReference type="Proteomes" id="UP000006514"/>
    </source>
</evidence>
<dbReference type="Proteomes" id="UP000006514">
    <property type="component" value="Unassembled WGS sequence"/>
</dbReference>
<feature type="compositionally biased region" description="Low complexity" evidence="1">
    <location>
        <begin position="267"/>
        <end position="277"/>
    </location>
</feature>
<feature type="compositionally biased region" description="Low complexity" evidence="1">
    <location>
        <begin position="195"/>
        <end position="206"/>
    </location>
</feature>
<evidence type="ECO:0000256" key="1">
    <source>
        <dbReference type="SAM" id="MobiDB-lite"/>
    </source>
</evidence>
<dbReference type="KEGG" id="adl:AURDEDRAFT_131411"/>
<protein>
    <submittedName>
        <fullName evidence="2">Uncharacterized protein</fullName>
    </submittedName>
</protein>
<organism evidence="2 3">
    <name type="scientific">Auricularia subglabra (strain TFB-10046 / SS5)</name>
    <name type="common">White-rot fungus</name>
    <name type="synonym">Auricularia delicata (strain TFB10046)</name>
    <dbReference type="NCBI Taxonomy" id="717982"/>
    <lineage>
        <taxon>Eukaryota</taxon>
        <taxon>Fungi</taxon>
        <taxon>Dikarya</taxon>
        <taxon>Basidiomycota</taxon>
        <taxon>Agaricomycotina</taxon>
        <taxon>Agaricomycetes</taxon>
        <taxon>Auriculariales</taxon>
        <taxon>Auriculariaceae</taxon>
        <taxon>Auricularia</taxon>
    </lineage>
</organism>
<dbReference type="EMBL" id="JH688033">
    <property type="protein sequence ID" value="EJD33971.1"/>
    <property type="molecule type" value="Genomic_DNA"/>
</dbReference>
<feature type="compositionally biased region" description="Low complexity" evidence="1">
    <location>
        <begin position="362"/>
        <end position="371"/>
    </location>
</feature>
<reference evidence="3" key="1">
    <citation type="journal article" date="2012" name="Science">
        <title>The Paleozoic origin of enzymatic lignin decomposition reconstructed from 31 fungal genomes.</title>
        <authorList>
            <person name="Floudas D."/>
            <person name="Binder M."/>
            <person name="Riley R."/>
            <person name="Barry K."/>
            <person name="Blanchette R.A."/>
            <person name="Henrissat B."/>
            <person name="Martinez A.T."/>
            <person name="Otillar R."/>
            <person name="Spatafora J.W."/>
            <person name="Yadav J.S."/>
            <person name="Aerts A."/>
            <person name="Benoit I."/>
            <person name="Boyd A."/>
            <person name="Carlson A."/>
            <person name="Copeland A."/>
            <person name="Coutinho P.M."/>
            <person name="de Vries R.P."/>
            <person name="Ferreira P."/>
            <person name="Findley K."/>
            <person name="Foster B."/>
            <person name="Gaskell J."/>
            <person name="Glotzer D."/>
            <person name="Gorecki P."/>
            <person name="Heitman J."/>
            <person name="Hesse C."/>
            <person name="Hori C."/>
            <person name="Igarashi K."/>
            <person name="Jurgens J.A."/>
            <person name="Kallen N."/>
            <person name="Kersten P."/>
            <person name="Kohler A."/>
            <person name="Kuees U."/>
            <person name="Kumar T.K.A."/>
            <person name="Kuo A."/>
            <person name="LaButti K."/>
            <person name="Larrondo L.F."/>
            <person name="Lindquist E."/>
            <person name="Ling A."/>
            <person name="Lombard V."/>
            <person name="Lucas S."/>
            <person name="Lundell T."/>
            <person name="Martin R."/>
            <person name="McLaughlin D.J."/>
            <person name="Morgenstern I."/>
            <person name="Morin E."/>
            <person name="Murat C."/>
            <person name="Nagy L.G."/>
            <person name="Nolan M."/>
            <person name="Ohm R.A."/>
            <person name="Patyshakuliyeva A."/>
            <person name="Rokas A."/>
            <person name="Ruiz-Duenas F.J."/>
            <person name="Sabat G."/>
            <person name="Salamov A."/>
            <person name="Samejima M."/>
            <person name="Schmutz J."/>
            <person name="Slot J.C."/>
            <person name="St John F."/>
            <person name="Stenlid J."/>
            <person name="Sun H."/>
            <person name="Sun S."/>
            <person name="Syed K."/>
            <person name="Tsang A."/>
            <person name="Wiebenga A."/>
            <person name="Young D."/>
            <person name="Pisabarro A."/>
            <person name="Eastwood D.C."/>
            <person name="Martin F."/>
            <person name="Cullen D."/>
            <person name="Grigoriev I.V."/>
            <person name="Hibbett D.S."/>
        </authorList>
    </citation>
    <scope>NUCLEOTIDE SEQUENCE [LARGE SCALE GENOMIC DNA]</scope>
    <source>
        <strain evidence="3">TFB10046</strain>
    </source>
</reference>
<feature type="region of interest" description="Disordered" evidence="1">
    <location>
        <begin position="403"/>
        <end position="427"/>
    </location>
</feature>
<feature type="region of interest" description="Disordered" evidence="1">
    <location>
        <begin position="636"/>
        <end position="672"/>
    </location>
</feature>
<feature type="region of interest" description="Disordered" evidence="1">
    <location>
        <begin position="180"/>
        <end position="206"/>
    </location>
</feature>
<feature type="compositionally biased region" description="Basic and acidic residues" evidence="1">
    <location>
        <begin position="333"/>
        <end position="355"/>
    </location>
</feature>
<feature type="non-terminal residue" evidence="2">
    <location>
        <position position="1"/>
    </location>
</feature>